<reference evidence="2" key="1">
    <citation type="submission" date="2019-12" db="EMBL/GenBank/DDBJ databases">
        <title>Genome sequencing and annotation of Brassica cretica.</title>
        <authorList>
            <person name="Studholme D.J."/>
            <person name="Sarris P.F."/>
        </authorList>
    </citation>
    <scope>NUCLEOTIDE SEQUENCE</scope>
    <source>
        <strain evidence="2">PFS-001/15</strain>
        <tissue evidence="2">Leaf</tissue>
    </source>
</reference>
<protein>
    <submittedName>
        <fullName evidence="2">Uncharacterized protein</fullName>
    </submittedName>
</protein>
<comment type="caution">
    <text evidence="2">The sequence shown here is derived from an EMBL/GenBank/DDBJ whole genome shotgun (WGS) entry which is preliminary data.</text>
</comment>
<evidence type="ECO:0000313" key="3">
    <source>
        <dbReference type="Proteomes" id="UP000712281"/>
    </source>
</evidence>
<dbReference type="EMBL" id="QGKW02002228">
    <property type="protein sequence ID" value="KAF2537988.1"/>
    <property type="molecule type" value="Genomic_DNA"/>
</dbReference>
<dbReference type="Proteomes" id="UP000712281">
    <property type="component" value="Unassembled WGS sequence"/>
</dbReference>
<keyword evidence="1" id="KW-0175">Coiled coil</keyword>
<sequence length="156" mass="16787">MISGAIDHNGLAGVCYAAVRKSYVIGVSINKVGGAQFTCALSFGAVSGSNCALQTMTTRSAAAVEQQLGESAQRIEVLDTTVAELNRKFDRLEERVTTIVATSQTNTQSIQAAMKNSDAKIDRLESSMQSLIASLQQNQQHLEQVFFNVHCTIMEA</sequence>
<proteinExistence type="predicted"/>
<organism evidence="2 3">
    <name type="scientific">Brassica cretica</name>
    <name type="common">Mustard</name>
    <dbReference type="NCBI Taxonomy" id="69181"/>
    <lineage>
        <taxon>Eukaryota</taxon>
        <taxon>Viridiplantae</taxon>
        <taxon>Streptophyta</taxon>
        <taxon>Embryophyta</taxon>
        <taxon>Tracheophyta</taxon>
        <taxon>Spermatophyta</taxon>
        <taxon>Magnoliopsida</taxon>
        <taxon>eudicotyledons</taxon>
        <taxon>Gunneridae</taxon>
        <taxon>Pentapetalae</taxon>
        <taxon>rosids</taxon>
        <taxon>malvids</taxon>
        <taxon>Brassicales</taxon>
        <taxon>Brassicaceae</taxon>
        <taxon>Brassiceae</taxon>
        <taxon>Brassica</taxon>
    </lineage>
</organism>
<name>A0A8S9G195_BRACR</name>
<evidence type="ECO:0000313" key="2">
    <source>
        <dbReference type="EMBL" id="KAF2537988.1"/>
    </source>
</evidence>
<feature type="coiled-coil region" evidence="1">
    <location>
        <begin position="75"/>
        <end position="102"/>
    </location>
</feature>
<accession>A0A8S9G195</accession>
<dbReference type="Gene3D" id="1.20.1480.30">
    <property type="entry name" value="Designed four-helix bundle protein"/>
    <property type="match status" value="1"/>
</dbReference>
<evidence type="ECO:0000256" key="1">
    <source>
        <dbReference type="SAM" id="Coils"/>
    </source>
</evidence>
<gene>
    <name evidence="2" type="ORF">F2Q68_00022824</name>
</gene>
<dbReference type="AlphaFoldDB" id="A0A8S9G195"/>